<dbReference type="GO" id="GO:0016491">
    <property type="term" value="F:oxidoreductase activity"/>
    <property type="evidence" value="ECO:0007669"/>
    <property type="project" value="UniProtKB-KW"/>
</dbReference>
<dbReference type="InterPro" id="IPR047047">
    <property type="entry name" value="GST_Omega-like_C"/>
</dbReference>
<dbReference type="SFLD" id="SFLDS00019">
    <property type="entry name" value="Glutathione_Transferase_(cytos"/>
    <property type="match status" value="1"/>
</dbReference>
<dbReference type="Proteomes" id="UP001223016">
    <property type="component" value="Unassembled WGS sequence"/>
</dbReference>
<dbReference type="EC" id="1.8.5.-" evidence="2"/>
<dbReference type="Gene3D" id="3.40.30.10">
    <property type="entry name" value="Glutaredoxin"/>
    <property type="match status" value="1"/>
</dbReference>
<protein>
    <submittedName>
        <fullName evidence="2">Glutathione S-transferase family protein</fullName>
        <ecNumber evidence="2">1.8.5.-</ecNumber>
    </submittedName>
</protein>
<evidence type="ECO:0000313" key="3">
    <source>
        <dbReference type="Proteomes" id="UP001223016"/>
    </source>
</evidence>
<dbReference type="InterPro" id="IPR036282">
    <property type="entry name" value="Glutathione-S-Trfase_C_sf"/>
</dbReference>
<sequence>MGLLIEGRWHDQWYESSKDGAFQRENAQRRNWVTASGKPGPTGEGGFAAQAGRYHLYVSLACPWAHRTLILRKLKGLEDLIDVSVVSWLMLENGWTFNPQTGSTGDKLDNLQFLHQRYTADDARYTGRVTVPVLWDKQQQRIVSNESAEIIRMFNSAFNGLTDNHLDLYPSALQSRIDLLNEQIYPTVNNGVYRAGFATSQGAYEEAFDALFTELDVLEKLLGENRYLAGEYLTEADVRLFTTIVRFDAVYYSHFKCNLRRIADYPNLSNWLRELYQWPGIAETVDLEHIKGHYYASHRTINPTGIVPKGPALSLEAIHDRERLPGKGIYEAMPIS</sequence>
<dbReference type="InterPro" id="IPR010987">
    <property type="entry name" value="Glutathione-S-Trfase_C-like"/>
</dbReference>
<dbReference type="Pfam" id="PF13410">
    <property type="entry name" value="GST_C_2"/>
    <property type="match status" value="1"/>
</dbReference>
<feature type="domain" description="GST C-terminal" evidence="1">
    <location>
        <begin position="170"/>
        <end position="294"/>
    </location>
</feature>
<dbReference type="SFLD" id="SFLDG01148">
    <property type="entry name" value="Xi_(cytGST)"/>
    <property type="match status" value="1"/>
</dbReference>
<dbReference type="EMBL" id="JAUQOO010000001">
    <property type="protein sequence ID" value="MDO7925183.1"/>
    <property type="molecule type" value="Genomic_DNA"/>
</dbReference>
<dbReference type="PANTHER" id="PTHR32419">
    <property type="entry name" value="GLUTATHIONYL-HYDROQUINONE REDUCTASE"/>
    <property type="match status" value="1"/>
</dbReference>
<dbReference type="PANTHER" id="PTHR32419:SF6">
    <property type="entry name" value="GLUTATHIONE S-TRANSFERASE OMEGA-LIKE 1-RELATED"/>
    <property type="match status" value="1"/>
</dbReference>
<evidence type="ECO:0000259" key="1">
    <source>
        <dbReference type="PROSITE" id="PS50405"/>
    </source>
</evidence>
<dbReference type="PIRSF" id="PIRSF015753">
    <property type="entry name" value="GST"/>
    <property type="match status" value="1"/>
</dbReference>
<dbReference type="SUPFAM" id="SSF52833">
    <property type="entry name" value="Thioredoxin-like"/>
    <property type="match status" value="1"/>
</dbReference>
<dbReference type="InterPro" id="IPR016639">
    <property type="entry name" value="GST_Omega/GSH"/>
</dbReference>
<comment type="caution">
    <text evidence="2">The sequence shown here is derived from an EMBL/GenBank/DDBJ whole genome shotgun (WGS) entry which is preliminary data.</text>
</comment>
<name>A0ABT9CI68_9PSED</name>
<dbReference type="Gene3D" id="1.20.1050.10">
    <property type="match status" value="1"/>
</dbReference>
<gene>
    <name evidence="2" type="ORF">Q6A51_00215</name>
</gene>
<dbReference type="InterPro" id="IPR004045">
    <property type="entry name" value="Glutathione_S-Trfase_N"/>
</dbReference>
<keyword evidence="2" id="KW-0560">Oxidoreductase</keyword>
<dbReference type="InterPro" id="IPR040079">
    <property type="entry name" value="Glutathione_S-Trfase"/>
</dbReference>
<dbReference type="PROSITE" id="PS50405">
    <property type="entry name" value="GST_CTER"/>
    <property type="match status" value="1"/>
</dbReference>
<evidence type="ECO:0000313" key="2">
    <source>
        <dbReference type="EMBL" id="MDO7925183.1"/>
    </source>
</evidence>
<dbReference type="InterPro" id="IPR036249">
    <property type="entry name" value="Thioredoxin-like_sf"/>
</dbReference>
<dbReference type="RefSeq" id="WP_304573826.1">
    <property type="nucleotide sequence ID" value="NZ_JAUQOO010000001.1"/>
</dbReference>
<accession>A0ABT9CI68</accession>
<keyword evidence="3" id="KW-1185">Reference proteome</keyword>
<dbReference type="SUPFAM" id="SSF47616">
    <property type="entry name" value="GST C-terminal domain-like"/>
    <property type="match status" value="1"/>
</dbReference>
<organism evidence="2 3">
    <name type="scientific">Pseudomonas serbiensis</name>
    <dbReference type="NCBI Taxonomy" id="3064350"/>
    <lineage>
        <taxon>Bacteria</taxon>
        <taxon>Pseudomonadati</taxon>
        <taxon>Pseudomonadota</taxon>
        <taxon>Gammaproteobacteria</taxon>
        <taxon>Pseudomonadales</taxon>
        <taxon>Pseudomonadaceae</taxon>
        <taxon>Pseudomonas</taxon>
    </lineage>
</organism>
<proteinExistence type="predicted"/>
<dbReference type="SFLD" id="SFLDG01206">
    <property type="entry name" value="Xi.1"/>
    <property type="match status" value="1"/>
</dbReference>
<dbReference type="Pfam" id="PF13409">
    <property type="entry name" value="GST_N_2"/>
    <property type="match status" value="1"/>
</dbReference>
<dbReference type="CDD" id="cd03190">
    <property type="entry name" value="GST_C_Omega_like"/>
    <property type="match status" value="1"/>
</dbReference>
<reference evidence="2 3" key="1">
    <citation type="submission" date="2023-07" db="EMBL/GenBank/DDBJ databases">
        <title>Identification of four novel Pseudomonas species associated with bacterial leaf spot of cucurbits.</title>
        <authorList>
            <person name="Fullem K.R."/>
        </authorList>
    </citation>
    <scope>NUCLEOTIDE SEQUENCE [LARGE SCALE GENOMIC DNA]</scope>
    <source>
        <strain evidence="2 3">KFB 138</strain>
    </source>
</reference>